<dbReference type="AlphaFoldDB" id="A0A9W7DFR7"/>
<evidence type="ECO:0000313" key="2">
    <source>
        <dbReference type="Proteomes" id="UP001165063"/>
    </source>
</evidence>
<keyword evidence="2" id="KW-1185">Reference proteome</keyword>
<name>A0A9W7DFR7_AMBMO</name>
<proteinExistence type="predicted"/>
<gene>
    <name evidence="1" type="ORF">Amon01_000342600</name>
</gene>
<evidence type="ECO:0000313" key="1">
    <source>
        <dbReference type="EMBL" id="GMG27373.1"/>
    </source>
</evidence>
<dbReference type="EMBL" id="BSXU01001432">
    <property type="protein sequence ID" value="GMG27373.1"/>
    <property type="molecule type" value="Genomic_DNA"/>
</dbReference>
<dbReference type="Proteomes" id="UP001165063">
    <property type="component" value="Unassembled WGS sequence"/>
</dbReference>
<accession>A0A9W7DFR7</accession>
<sequence length="198" mass="22599">MFKFVLPFIDDDNDNYQDETDQESDDDDIVDIEESTNVKLANEYFNLKQLFNITANGNSVNEGVNDLTLWSNPMELAKQLAVSNDVTVNDFNPSEISNIHSPSIENVRLNAYTGLFFTHPLFSDLIPSIDKNKTLWLTHFIDNRSGCYSDEGMTVAKVDSIINATNNLLEDLRVRMLKKIELAGMDEIEKVKLKEEFH</sequence>
<protein>
    <submittedName>
        <fullName evidence="1">Unnamed protein product</fullName>
    </submittedName>
</protein>
<reference evidence="1" key="1">
    <citation type="submission" date="2023-04" db="EMBL/GenBank/DDBJ databases">
        <title>Ambrosiozyma monospora NBRC 1965.</title>
        <authorList>
            <person name="Ichikawa N."/>
            <person name="Sato H."/>
            <person name="Tonouchi N."/>
        </authorList>
    </citation>
    <scope>NUCLEOTIDE SEQUENCE</scope>
    <source>
        <strain evidence="1">NBRC 1965</strain>
    </source>
</reference>
<organism evidence="1 2">
    <name type="scientific">Ambrosiozyma monospora</name>
    <name type="common">Yeast</name>
    <name type="synonym">Endomycopsis monosporus</name>
    <dbReference type="NCBI Taxonomy" id="43982"/>
    <lineage>
        <taxon>Eukaryota</taxon>
        <taxon>Fungi</taxon>
        <taxon>Dikarya</taxon>
        <taxon>Ascomycota</taxon>
        <taxon>Saccharomycotina</taxon>
        <taxon>Pichiomycetes</taxon>
        <taxon>Pichiales</taxon>
        <taxon>Pichiaceae</taxon>
        <taxon>Ambrosiozyma</taxon>
    </lineage>
</organism>
<comment type="caution">
    <text evidence="1">The sequence shown here is derived from an EMBL/GenBank/DDBJ whole genome shotgun (WGS) entry which is preliminary data.</text>
</comment>